<evidence type="ECO:0000313" key="2">
    <source>
        <dbReference type="Proteomes" id="UP000887013"/>
    </source>
</evidence>
<dbReference type="InterPro" id="IPR032675">
    <property type="entry name" value="LRR_dom_sf"/>
</dbReference>
<protein>
    <submittedName>
        <fullName evidence="1">Uncharacterized protein</fullName>
    </submittedName>
</protein>
<accession>A0A8X6NTI4</accession>
<keyword evidence="2" id="KW-1185">Reference proteome</keyword>
<reference evidence="1" key="1">
    <citation type="submission" date="2020-08" db="EMBL/GenBank/DDBJ databases">
        <title>Multicomponent nature underlies the extraordinary mechanical properties of spider dragline silk.</title>
        <authorList>
            <person name="Kono N."/>
            <person name="Nakamura H."/>
            <person name="Mori M."/>
            <person name="Yoshida Y."/>
            <person name="Ohtoshi R."/>
            <person name="Malay A.D."/>
            <person name="Moran D.A.P."/>
            <person name="Tomita M."/>
            <person name="Numata K."/>
            <person name="Arakawa K."/>
        </authorList>
    </citation>
    <scope>NUCLEOTIDE SEQUENCE</scope>
</reference>
<dbReference type="Proteomes" id="UP000887013">
    <property type="component" value="Unassembled WGS sequence"/>
</dbReference>
<name>A0A8X6NTI4_NEPPI</name>
<proteinExistence type="predicted"/>
<dbReference type="SUPFAM" id="SSF52047">
    <property type="entry name" value="RNI-like"/>
    <property type="match status" value="1"/>
</dbReference>
<evidence type="ECO:0000313" key="1">
    <source>
        <dbReference type="EMBL" id="GFT34070.1"/>
    </source>
</evidence>
<dbReference type="EMBL" id="BMAW01062022">
    <property type="protein sequence ID" value="GFT34070.1"/>
    <property type="molecule type" value="Genomic_DNA"/>
</dbReference>
<comment type="caution">
    <text evidence="1">The sequence shown here is derived from an EMBL/GenBank/DDBJ whole genome shotgun (WGS) entry which is preliminary data.</text>
</comment>
<sequence length="178" mass="20420">MEHLFRRIYYYGSCSAISDSGLTGEFAYSSDSLTPTPLSNLKNLTKLNISRNPLITNNGCIKAIQCLRLEVLYLRDCDNLVLQKSTEIQSSEYGIELQLQKQNPCLQDFVISSLSRRYEKPNERKSRDVKHDITLGRNSIRISPNITTFTIRMSTTLHPRDFTFTDQSFSLKKKATKN</sequence>
<organism evidence="1 2">
    <name type="scientific">Nephila pilipes</name>
    <name type="common">Giant wood spider</name>
    <name type="synonym">Nephila maculata</name>
    <dbReference type="NCBI Taxonomy" id="299642"/>
    <lineage>
        <taxon>Eukaryota</taxon>
        <taxon>Metazoa</taxon>
        <taxon>Ecdysozoa</taxon>
        <taxon>Arthropoda</taxon>
        <taxon>Chelicerata</taxon>
        <taxon>Arachnida</taxon>
        <taxon>Araneae</taxon>
        <taxon>Araneomorphae</taxon>
        <taxon>Entelegynae</taxon>
        <taxon>Araneoidea</taxon>
        <taxon>Nephilidae</taxon>
        <taxon>Nephila</taxon>
    </lineage>
</organism>
<dbReference type="Gene3D" id="3.80.10.10">
    <property type="entry name" value="Ribonuclease Inhibitor"/>
    <property type="match status" value="1"/>
</dbReference>
<dbReference type="AlphaFoldDB" id="A0A8X6NTI4"/>
<dbReference type="OrthoDB" id="10562460at2759"/>
<gene>
    <name evidence="1" type="ORF">NPIL_352261</name>
</gene>